<evidence type="ECO:0000256" key="1">
    <source>
        <dbReference type="ARBA" id="ARBA00004141"/>
    </source>
</evidence>
<feature type="transmembrane region" description="Helical" evidence="7">
    <location>
        <begin position="124"/>
        <end position="143"/>
    </location>
</feature>
<reference evidence="9" key="1">
    <citation type="submission" date="2015-07" db="EMBL/GenBank/DDBJ databases">
        <title>MeaNS - Measles Nucleotide Surveillance Program.</title>
        <authorList>
            <person name="Tran T."/>
            <person name="Druce J."/>
        </authorList>
    </citation>
    <scope>NUCLEOTIDE SEQUENCE</scope>
    <source>
        <strain evidence="9">UCB-OBI-ISO-001</strain>
        <tissue evidence="9">Gonad</tissue>
    </source>
</reference>
<feature type="transmembrane region" description="Helical" evidence="7">
    <location>
        <begin position="345"/>
        <end position="367"/>
    </location>
</feature>
<feature type="transmembrane region" description="Helical" evidence="7">
    <location>
        <begin position="205"/>
        <end position="230"/>
    </location>
</feature>
<keyword evidence="4 7" id="KW-1133">Transmembrane helix</keyword>
<feature type="transmembrane region" description="Helical" evidence="7">
    <location>
        <begin position="242"/>
        <end position="269"/>
    </location>
</feature>
<feature type="transmembrane region" description="Helical" evidence="7">
    <location>
        <begin position="92"/>
        <end position="112"/>
    </location>
</feature>
<dbReference type="GO" id="GO:1902600">
    <property type="term" value="P:proton transmembrane transport"/>
    <property type="evidence" value="ECO:0007669"/>
    <property type="project" value="InterPro"/>
</dbReference>
<dbReference type="PANTHER" id="PTHR31102:SF1">
    <property type="entry name" value="CATION_H+ EXCHANGER DOMAIN-CONTAINING PROTEIN"/>
    <property type="match status" value="1"/>
</dbReference>
<organism evidence="9">
    <name type="scientific">Octopus bimaculoides</name>
    <name type="common">California two-spotted octopus</name>
    <dbReference type="NCBI Taxonomy" id="37653"/>
    <lineage>
        <taxon>Eukaryota</taxon>
        <taxon>Metazoa</taxon>
        <taxon>Spiralia</taxon>
        <taxon>Lophotrochozoa</taxon>
        <taxon>Mollusca</taxon>
        <taxon>Cephalopoda</taxon>
        <taxon>Coleoidea</taxon>
        <taxon>Octopodiformes</taxon>
        <taxon>Octopoda</taxon>
        <taxon>Incirrata</taxon>
        <taxon>Octopodidae</taxon>
        <taxon>Octopus</taxon>
    </lineage>
</organism>
<evidence type="ECO:0000256" key="3">
    <source>
        <dbReference type="ARBA" id="ARBA00022692"/>
    </source>
</evidence>
<dbReference type="AlphaFoldDB" id="A0A0L8HCD6"/>
<dbReference type="PANTHER" id="PTHR31102">
    <property type="match status" value="1"/>
</dbReference>
<feature type="transmembrane region" description="Helical" evidence="7">
    <location>
        <begin position="379"/>
        <end position="401"/>
    </location>
</feature>
<dbReference type="Pfam" id="PF00999">
    <property type="entry name" value="Na_H_Exchanger"/>
    <property type="match status" value="2"/>
</dbReference>
<evidence type="ECO:0000256" key="6">
    <source>
        <dbReference type="SAM" id="MobiDB-lite"/>
    </source>
</evidence>
<feature type="domain" description="Cation/H+ exchanger transmembrane" evidence="8">
    <location>
        <begin position="154"/>
        <end position="275"/>
    </location>
</feature>
<feature type="transmembrane region" description="Helical" evidence="7">
    <location>
        <begin position="178"/>
        <end position="199"/>
    </location>
</feature>
<dbReference type="InterPro" id="IPR051843">
    <property type="entry name" value="CPA1_transporter"/>
</dbReference>
<keyword evidence="3 7" id="KW-0812">Transmembrane</keyword>
<dbReference type="InterPro" id="IPR006153">
    <property type="entry name" value="Cation/H_exchanger_TM"/>
</dbReference>
<protein>
    <recommendedName>
        <fullName evidence="8">Cation/H+ exchanger transmembrane domain-containing protein</fullName>
    </recommendedName>
</protein>
<evidence type="ECO:0000256" key="7">
    <source>
        <dbReference type="SAM" id="Phobius"/>
    </source>
</evidence>
<dbReference type="Gene3D" id="1.20.1530.20">
    <property type="match status" value="1"/>
</dbReference>
<proteinExistence type="inferred from homology"/>
<dbReference type="OrthoDB" id="423807at2759"/>
<dbReference type="InterPro" id="IPR038770">
    <property type="entry name" value="Na+/solute_symporter_sf"/>
</dbReference>
<evidence type="ECO:0000313" key="9">
    <source>
        <dbReference type="EMBL" id="KOF86978.1"/>
    </source>
</evidence>
<evidence type="ECO:0000256" key="4">
    <source>
        <dbReference type="ARBA" id="ARBA00022989"/>
    </source>
</evidence>
<sequence>MTTHPGVIPSSPGPRKSFIGDKEGDTEDDIEQQKLQLKSTTKASSRPCFSFCHRVGQSLNAVLGRAENPLPENPTQCQRFKHALLCPPQGLLGAYITSVLSFALLFGVLVSLLGNAALPGSNIFALWVLFVACVTGGYFIQFLKLPPLLGENTALTVILIRAGLGLDPDALRKLSFAVVRLAFCPCLIETLVATIASHFLLGLPWIWGIMLGFVIAAVSPAVVVPCLLYLQDNGYGIDKGIPTLVIAAASIDDVLAITGFGVVLGIAFSEAGVLGSPRLEMPGTGPLLCLTVAFVAAFGWRKKRELQVLELISNSTAVLWLIFQPLLFGLIGAEVDVEKLNAKTIGYGIATLGIGLVFRMLVAFFAVYGTDLLKKEKLFVALAWLPKATVQAAIGSVALSTAREKNKTELESYGQIILEVAVLVILITAPIGSALVMLTGPRILKKTDPTSMSSENLKAIKSEANDEMLEQNATLQESTKM</sequence>
<feature type="region of interest" description="Disordered" evidence="6">
    <location>
        <begin position="1"/>
        <end position="29"/>
    </location>
</feature>
<feature type="domain" description="Cation/H+ exchanger transmembrane" evidence="8">
    <location>
        <begin position="312"/>
        <end position="431"/>
    </location>
</feature>
<keyword evidence="5 7" id="KW-0472">Membrane</keyword>
<dbReference type="GO" id="GO:0015297">
    <property type="term" value="F:antiporter activity"/>
    <property type="evidence" value="ECO:0007669"/>
    <property type="project" value="InterPro"/>
</dbReference>
<feature type="transmembrane region" description="Helical" evidence="7">
    <location>
        <begin position="413"/>
        <end position="438"/>
    </location>
</feature>
<feature type="transmembrane region" description="Helical" evidence="7">
    <location>
        <begin position="281"/>
        <end position="300"/>
    </location>
</feature>
<accession>A0A0L8HCD6</accession>
<dbReference type="GO" id="GO:0016020">
    <property type="term" value="C:membrane"/>
    <property type="evidence" value="ECO:0007669"/>
    <property type="project" value="UniProtKB-SubCell"/>
</dbReference>
<comment type="similarity">
    <text evidence="2">Belongs to the monovalent cation:proton antiporter 1 (CPA1) transporter (TC 2.A.36) family.</text>
</comment>
<gene>
    <name evidence="9" type="ORF">OCBIM_22017659mg</name>
</gene>
<evidence type="ECO:0000256" key="5">
    <source>
        <dbReference type="ARBA" id="ARBA00023136"/>
    </source>
</evidence>
<evidence type="ECO:0000259" key="8">
    <source>
        <dbReference type="Pfam" id="PF00999"/>
    </source>
</evidence>
<feature type="transmembrane region" description="Helical" evidence="7">
    <location>
        <begin position="312"/>
        <end position="333"/>
    </location>
</feature>
<comment type="subcellular location">
    <subcellularLocation>
        <location evidence="1">Membrane</location>
        <topology evidence="1">Multi-pass membrane protein</topology>
    </subcellularLocation>
</comment>
<dbReference type="EMBL" id="KQ418525">
    <property type="protein sequence ID" value="KOF86978.1"/>
    <property type="molecule type" value="Genomic_DNA"/>
</dbReference>
<evidence type="ECO:0000256" key="2">
    <source>
        <dbReference type="ARBA" id="ARBA00007367"/>
    </source>
</evidence>
<name>A0A0L8HCD6_OCTBM</name>